<feature type="domain" description="Nucleotide-diphospho-sugar transferase" evidence="1">
    <location>
        <begin position="110"/>
        <end position="310"/>
    </location>
</feature>
<accession>A0A822YMN4</accession>
<dbReference type="EMBL" id="DUZY01000003">
    <property type="protein sequence ID" value="DAD30588.1"/>
    <property type="molecule type" value="Genomic_DNA"/>
</dbReference>
<proteinExistence type="predicted"/>
<organism evidence="2 3">
    <name type="scientific">Nelumbo nucifera</name>
    <name type="common">Sacred lotus</name>
    <dbReference type="NCBI Taxonomy" id="4432"/>
    <lineage>
        <taxon>Eukaryota</taxon>
        <taxon>Viridiplantae</taxon>
        <taxon>Streptophyta</taxon>
        <taxon>Embryophyta</taxon>
        <taxon>Tracheophyta</taxon>
        <taxon>Spermatophyta</taxon>
        <taxon>Magnoliopsida</taxon>
        <taxon>Proteales</taxon>
        <taxon>Nelumbonaceae</taxon>
        <taxon>Nelumbo</taxon>
    </lineage>
</organism>
<dbReference type="InterPro" id="IPR044821">
    <property type="entry name" value="At1g28695/At4g15970-like"/>
</dbReference>
<gene>
    <name evidence="2" type="ORF">HUJ06_009439</name>
</gene>
<dbReference type="PANTHER" id="PTHR46038:SF38">
    <property type="entry name" value="GLYCOSYLTRANSFERASE-RELATED"/>
    <property type="match status" value="1"/>
</dbReference>
<protein>
    <recommendedName>
        <fullName evidence="1">Nucleotide-diphospho-sugar transferase domain-containing protein</fullName>
    </recommendedName>
</protein>
<comment type="caution">
    <text evidence="2">The sequence shown here is derived from an EMBL/GenBank/DDBJ whole genome shotgun (WGS) entry which is preliminary data.</text>
</comment>
<evidence type="ECO:0000313" key="3">
    <source>
        <dbReference type="Proteomes" id="UP000607653"/>
    </source>
</evidence>
<dbReference type="InterPro" id="IPR005069">
    <property type="entry name" value="Nucl-diP-sugar_transferase"/>
</dbReference>
<dbReference type="Proteomes" id="UP000607653">
    <property type="component" value="Unassembled WGS sequence"/>
</dbReference>
<evidence type="ECO:0000313" key="2">
    <source>
        <dbReference type="EMBL" id="DAD30588.1"/>
    </source>
</evidence>
<evidence type="ECO:0000259" key="1">
    <source>
        <dbReference type="Pfam" id="PF03407"/>
    </source>
</evidence>
<dbReference type="PANTHER" id="PTHR46038">
    <property type="entry name" value="EXPRESSED PROTEIN-RELATED"/>
    <property type="match status" value="1"/>
</dbReference>
<dbReference type="AlphaFoldDB" id="A0A822YMN4"/>
<dbReference type="Pfam" id="PF03407">
    <property type="entry name" value="Nucleotid_trans"/>
    <property type="match status" value="1"/>
</dbReference>
<keyword evidence="3" id="KW-1185">Reference proteome</keyword>
<reference evidence="2 3" key="1">
    <citation type="journal article" date="2020" name="Mol. Biol. Evol.">
        <title>Distinct Expression and Methylation Patterns for Genes with Different Fates following a Single Whole-Genome Duplication in Flowering Plants.</title>
        <authorList>
            <person name="Shi T."/>
            <person name="Rahmani R.S."/>
            <person name="Gugger P.F."/>
            <person name="Wang M."/>
            <person name="Li H."/>
            <person name="Zhang Y."/>
            <person name="Li Z."/>
            <person name="Wang Q."/>
            <person name="Van de Peer Y."/>
            <person name="Marchal K."/>
            <person name="Chen J."/>
        </authorList>
    </citation>
    <scope>NUCLEOTIDE SEQUENCE [LARGE SCALE GENOMIC DNA]</scope>
    <source>
        <tissue evidence="2">Leaf</tissue>
    </source>
</reference>
<name>A0A822YMN4_NELNU</name>
<sequence>MAKSFRHPSFPTIFAILLVAFLFFYVSANILRVAKYWVSTNPSVSSPHLNLSIIFFNPEYKDELLSVLRSASMADRTVILTTLNETWAGPGSVIDLFLQSFRLGEGTERLLTHLVVVAVDRNAFDRCKSIHPHCYFLTTPASGVEFAAEKRLVTADHYLSFSRRRIAFLLTVLELGYNFVFTDADVMWLRNPFPHFSLDHDITSACEIYMGNPEDINNRADGGFNFVKSNARSIDLYRYWYMSSFLHPGADDLSVFEMIKKDRFVEEIGLEIKYLDTTYFGGFCEPSKDMSKVCTIHANCCIGMENKLHDIRLILKDWKKFMGTALSVKEKRLNVSTSPWRAPNRCKSW</sequence>